<evidence type="ECO:0000259" key="16">
    <source>
        <dbReference type="Pfam" id="PF00652"/>
    </source>
</evidence>
<feature type="domain" description="Glycosyltransferase 2-like" evidence="15">
    <location>
        <begin position="202"/>
        <end position="358"/>
    </location>
</feature>
<dbReference type="SUPFAM" id="SSF50370">
    <property type="entry name" value="Ricin B-like lectins"/>
    <property type="match status" value="1"/>
</dbReference>
<keyword evidence="4" id="KW-0328">Glycosyltransferase</keyword>
<dbReference type="Pfam" id="PF00652">
    <property type="entry name" value="Ricin_B_lectin"/>
    <property type="match status" value="1"/>
</dbReference>
<keyword evidence="8" id="KW-0333">Golgi apparatus</keyword>
<evidence type="ECO:0000313" key="19">
    <source>
        <dbReference type="Proteomes" id="UP001642464"/>
    </source>
</evidence>
<feature type="compositionally biased region" description="Gly residues" evidence="13">
    <location>
        <begin position="122"/>
        <end position="135"/>
    </location>
</feature>
<keyword evidence="9" id="KW-1015">Disulfide bond</keyword>
<evidence type="ECO:0000256" key="7">
    <source>
        <dbReference type="ARBA" id="ARBA00022734"/>
    </source>
</evidence>
<name>A0ABP0QKU0_9DINO</name>
<evidence type="ECO:0000259" key="17">
    <source>
        <dbReference type="Pfam" id="PF02709"/>
    </source>
</evidence>
<evidence type="ECO:0000256" key="5">
    <source>
        <dbReference type="ARBA" id="ARBA00022679"/>
    </source>
</evidence>
<evidence type="ECO:0000256" key="4">
    <source>
        <dbReference type="ARBA" id="ARBA00022676"/>
    </source>
</evidence>
<keyword evidence="14" id="KW-1133">Transmembrane helix</keyword>
<evidence type="ECO:0000256" key="3">
    <source>
        <dbReference type="ARBA" id="ARBA00004922"/>
    </source>
</evidence>
<keyword evidence="10" id="KW-0464">Manganese</keyword>
<evidence type="ECO:0000313" key="18">
    <source>
        <dbReference type="EMBL" id="CAK9088060.1"/>
    </source>
</evidence>
<evidence type="ECO:0000256" key="1">
    <source>
        <dbReference type="ARBA" id="ARBA00001936"/>
    </source>
</evidence>
<keyword evidence="7" id="KW-0430">Lectin</keyword>
<keyword evidence="14" id="KW-0812">Transmembrane</keyword>
<sequence>MARHRRQCCGCGYVLTISVFVVSLGLTALAANLYFLHPDRRGVRGAHAGREAPAREVEAAKDQLAPKQVVELPVVVPKVGAGAEAGGARAVTGEDDNAPRPAPRPGDSEFEATPGLKERPGAGPGHWHGKLGLGADGTPLIKPTPLPSNSETMDFKQKAHMGQCYNAAKSDSVPLDRDAPDTRPEVCKLRHRNYPKDLRTASIVIVFHNEVASVLLRSVHSVLNQSPQDLLHEVILVDDASVPDPGRFTEERWQRLQKPLLEYVLQLPKVRLVRLGERRGLMLARMEGAWRARAEIVVFLDSHIEATPGWLEPLLARIHEDRRHVVVPNILGIHFDNLGYEGSSGLGVLSFTWTLGQRPMPTNTGSEIQKSSIMAGGLFAADKAFFMHLGGYDPEMRFYGGEEMEIGFRTWQCGGDIEYVPCSRVYHIFRTSRYWQGTDSAGVAYKVPGVEIVRNKLRAAAVWMDEYEVLVQYASAPLPTGVTLGDLESRKSLRQHLQCKSFKWYLENVAKEVFVPSIEGLLAGSLRNIKLDACIDTLGGHRQGLLTPGIDPAVRSTGPATCMANRTAMVAPAWSGKEAYGDLQQLHNQKCLRCSSSSSKYFRTGEKKSRRNRWSGWRPGAYPCHGQHGTQGMVIDGGGMVRIPLLMYEHCLVAGDIGKPVALSPCDAHQATQRWSFSEGRLQQQGTMNCLAAASEKSDKLPFALTMAQCNNNEEQQWEWYI</sequence>
<feature type="domain" description="Ricin B lectin" evidence="16">
    <location>
        <begin position="614"/>
        <end position="718"/>
    </location>
</feature>
<evidence type="ECO:0000256" key="11">
    <source>
        <dbReference type="ARBA" id="ARBA00044237"/>
    </source>
</evidence>
<dbReference type="Pfam" id="PF00535">
    <property type="entry name" value="Glycos_transf_2"/>
    <property type="match status" value="1"/>
</dbReference>
<dbReference type="PROSITE" id="PS50231">
    <property type="entry name" value="RICIN_B_LECTIN"/>
    <property type="match status" value="1"/>
</dbReference>
<evidence type="ECO:0000256" key="13">
    <source>
        <dbReference type="SAM" id="MobiDB-lite"/>
    </source>
</evidence>
<dbReference type="InterPro" id="IPR000772">
    <property type="entry name" value="Ricin_B_lectin"/>
</dbReference>
<evidence type="ECO:0000256" key="9">
    <source>
        <dbReference type="ARBA" id="ARBA00023157"/>
    </source>
</evidence>
<protein>
    <recommendedName>
        <fullName evidence="12">Protein-UDP acetylgalactosaminyltransferase 7</fullName>
    </recommendedName>
    <alternativeName>
        <fullName evidence="11">UDP-GalNAc:polypeptide N-acetylgalactosaminyltransferase 7</fullName>
    </alternativeName>
</protein>
<comment type="subcellular location">
    <subcellularLocation>
        <location evidence="2">Golgi apparatus membrane</location>
        <topology evidence="2">Single-pass type II membrane protein</topology>
    </subcellularLocation>
</comment>
<evidence type="ECO:0000256" key="2">
    <source>
        <dbReference type="ARBA" id="ARBA00004323"/>
    </source>
</evidence>
<dbReference type="Gene3D" id="2.80.10.50">
    <property type="match status" value="1"/>
</dbReference>
<keyword evidence="14" id="KW-0472">Membrane</keyword>
<accession>A0ABP0QKU0</accession>
<feature type="transmembrane region" description="Helical" evidence="14">
    <location>
        <begin position="12"/>
        <end position="35"/>
    </location>
</feature>
<keyword evidence="19" id="KW-1185">Reference proteome</keyword>
<evidence type="ECO:0000259" key="15">
    <source>
        <dbReference type="Pfam" id="PF00535"/>
    </source>
</evidence>
<dbReference type="EMBL" id="CAXAMM010039651">
    <property type="protein sequence ID" value="CAK9088060.1"/>
    <property type="molecule type" value="Genomic_DNA"/>
</dbReference>
<proteinExistence type="predicted"/>
<keyword evidence="6" id="KW-0479">Metal-binding</keyword>
<dbReference type="InterPro" id="IPR001173">
    <property type="entry name" value="Glyco_trans_2-like"/>
</dbReference>
<dbReference type="PANTHER" id="PTHR11675:SF68">
    <property type="entry name" value="N-ACETYLGALACTOSAMINYLTRANSFERASE 7"/>
    <property type="match status" value="1"/>
</dbReference>
<dbReference type="InterPro" id="IPR027791">
    <property type="entry name" value="Galactosyl_T_C"/>
</dbReference>
<evidence type="ECO:0000256" key="10">
    <source>
        <dbReference type="ARBA" id="ARBA00023211"/>
    </source>
</evidence>
<dbReference type="SUPFAM" id="SSF53448">
    <property type="entry name" value="Nucleotide-diphospho-sugar transferases"/>
    <property type="match status" value="1"/>
</dbReference>
<dbReference type="InterPro" id="IPR035992">
    <property type="entry name" value="Ricin_B-like_lectins"/>
</dbReference>
<dbReference type="Proteomes" id="UP001642464">
    <property type="component" value="Unassembled WGS sequence"/>
</dbReference>
<evidence type="ECO:0000256" key="6">
    <source>
        <dbReference type="ARBA" id="ARBA00022723"/>
    </source>
</evidence>
<organism evidence="18 19">
    <name type="scientific">Durusdinium trenchii</name>
    <dbReference type="NCBI Taxonomy" id="1381693"/>
    <lineage>
        <taxon>Eukaryota</taxon>
        <taxon>Sar</taxon>
        <taxon>Alveolata</taxon>
        <taxon>Dinophyceae</taxon>
        <taxon>Suessiales</taxon>
        <taxon>Symbiodiniaceae</taxon>
        <taxon>Durusdinium</taxon>
    </lineage>
</organism>
<comment type="cofactor">
    <cofactor evidence="1">
        <name>Mn(2+)</name>
        <dbReference type="ChEBI" id="CHEBI:29035"/>
    </cofactor>
</comment>
<dbReference type="PANTHER" id="PTHR11675">
    <property type="entry name" value="N-ACETYLGALACTOSAMINYLTRANSFERASE"/>
    <property type="match status" value="1"/>
</dbReference>
<dbReference type="Gene3D" id="3.90.550.10">
    <property type="entry name" value="Spore Coat Polysaccharide Biosynthesis Protein SpsA, Chain A"/>
    <property type="match status" value="1"/>
</dbReference>
<evidence type="ECO:0000256" key="8">
    <source>
        <dbReference type="ARBA" id="ARBA00023034"/>
    </source>
</evidence>
<dbReference type="Pfam" id="PF02709">
    <property type="entry name" value="Glyco_transf_7C"/>
    <property type="match status" value="1"/>
</dbReference>
<gene>
    <name evidence="18" type="ORF">SCF082_LOCUS41595</name>
</gene>
<reference evidence="18 19" key="1">
    <citation type="submission" date="2024-02" db="EMBL/GenBank/DDBJ databases">
        <authorList>
            <person name="Chen Y."/>
            <person name="Shah S."/>
            <person name="Dougan E. K."/>
            <person name="Thang M."/>
            <person name="Chan C."/>
        </authorList>
    </citation>
    <scope>NUCLEOTIDE SEQUENCE [LARGE SCALE GENOMIC DNA]</scope>
</reference>
<feature type="region of interest" description="Disordered" evidence="13">
    <location>
        <begin position="83"/>
        <end position="137"/>
    </location>
</feature>
<evidence type="ECO:0000256" key="12">
    <source>
        <dbReference type="ARBA" id="ARBA00044259"/>
    </source>
</evidence>
<keyword evidence="5" id="KW-0808">Transferase</keyword>
<dbReference type="InterPro" id="IPR029044">
    <property type="entry name" value="Nucleotide-diphossugar_trans"/>
</dbReference>
<comment type="caution">
    <text evidence="18">The sequence shown here is derived from an EMBL/GenBank/DDBJ whole genome shotgun (WGS) entry which is preliminary data.</text>
</comment>
<evidence type="ECO:0000256" key="14">
    <source>
        <dbReference type="SAM" id="Phobius"/>
    </source>
</evidence>
<feature type="domain" description="Galactosyltransferase C-terminal" evidence="17">
    <location>
        <begin position="373"/>
        <end position="429"/>
    </location>
</feature>
<comment type="pathway">
    <text evidence="3">Protein modification; protein glycosylation.</text>
</comment>